<dbReference type="OrthoDB" id="40902at2759"/>
<evidence type="ECO:0000256" key="6">
    <source>
        <dbReference type="ARBA" id="ARBA00022741"/>
    </source>
</evidence>
<dbReference type="PROSITE" id="PS00107">
    <property type="entry name" value="PROTEIN_KINASE_ATP"/>
    <property type="match status" value="1"/>
</dbReference>
<keyword evidence="18" id="KW-1185">Reference proteome</keyword>
<evidence type="ECO:0000256" key="7">
    <source>
        <dbReference type="ARBA" id="ARBA00022777"/>
    </source>
</evidence>
<evidence type="ECO:0000256" key="12">
    <source>
        <dbReference type="ARBA" id="ARBA00048679"/>
    </source>
</evidence>
<dbReference type="Gene3D" id="3.30.200.20">
    <property type="entry name" value="Phosphorylase Kinase, domain 1"/>
    <property type="match status" value="1"/>
</dbReference>
<evidence type="ECO:0000256" key="4">
    <source>
        <dbReference type="ARBA" id="ARBA00022723"/>
    </source>
</evidence>
<dbReference type="InterPro" id="IPR000719">
    <property type="entry name" value="Prot_kinase_dom"/>
</dbReference>
<dbReference type="SMART" id="SM00054">
    <property type="entry name" value="EFh"/>
    <property type="match status" value="4"/>
</dbReference>
<protein>
    <recommendedName>
        <fullName evidence="1">non-specific serine/threonine protein kinase</fullName>
        <ecNumber evidence="1">2.7.11.1</ecNumber>
    </recommendedName>
</protein>
<dbReference type="PROSITE" id="PS00018">
    <property type="entry name" value="EF_HAND_1"/>
    <property type="match status" value="3"/>
</dbReference>
<feature type="domain" description="EF-hand" evidence="16">
    <location>
        <begin position="431"/>
        <end position="466"/>
    </location>
</feature>
<evidence type="ECO:0000256" key="11">
    <source>
        <dbReference type="ARBA" id="ARBA00047899"/>
    </source>
</evidence>
<feature type="domain" description="Protein kinase" evidence="15">
    <location>
        <begin position="94"/>
        <end position="352"/>
    </location>
</feature>
<keyword evidence="4" id="KW-0479">Metal-binding</keyword>
<evidence type="ECO:0000256" key="14">
    <source>
        <dbReference type="SAM" id="MobiDB-lite"/>
    </source>
</evidence>
<dbReference type="GO" id="GO:0005509">
    <property type="term" value="F:calcium ion binding"/>
    <property type="evidence" value="ECO:0007669"/>
    <property type="project" value="InterPro"/>
</dbReference>
<keyword evidence="7" id="KW-0418">Kinase</keyword>
<dbReference type="InterPro" id="IPR008271">
    <property type="entry name" value="Ser/Thr_kinase_AS"/>
</dbReference>
<dbReference type="FunFam" id="1.10.510.10:FF:000056">
    <property type="entry name" value="calcium-dependent protein kinase 1"/>
    <property type="match status" value="1"/>
</dbReference>
<name>A0A834YCD6_TETSI</name>
<feature type="binding site" evidence="13">
    <location>
        <position position="123"/>
    </location>
    <ligand>
        <name>ATP</name>
        <dbReference type="ChEBI" id="CHEBI:30616"/>
    </ligand>
</feature>
<evidence type="ECO:0000313" key="18">
    <source>
        <dbReference type="Proteomes" id="UP000655225"/>
    </source>
</evidence>
<comment type="catalytic activity">
    <reaction evidence="11">
        <text>L-threonyl-[protein] + ATP = O-phospho-L-threonyl-[protein] + ADP + H(+)</text>
        <dbReference type="Rhea" id="RHEA:46608"/>
        <dbReference type="Rhea" id="RHEA-COMP:11060"/>
        <dbReference type="Rhea" id="RHEA-COMP:11605"/>
        <dbReference type="ChEBI" id="CHEBI:15378"/>
        <dbReference type="ChEBI" id="CHEBI:30013"/>
        <dbReference type="ChEBI" id="CHEBI:30616"/>
        <dbReference type="ChEBI" id="CHEBI:61977"/>
        <dbReference type="ChEBI" id="CHEBI:456216"/>
        <dbReference type="EC" id="2.7.11.1"/>
    </reaction>
</comment>
<dbReference type="Proteomes" id="UP000655225">
    <property type="component" value="Unassembled WGS sequence"/>
</dbReference>
<dbReference type="PROSITE" id="PS50222">
    <property type="entry name" value="EF_HAND_2"/>
    <property type="match status" value="4"/>
</dbReference>
<organism evidence="17 18">
    <name type="scientific">Tetracentron sinense</name>
    <name type="common">Spur-leaf</name>
    <dbReference type="NCBI Taxonomy" id="13715"/>
    <lineage>
        <taxon>Eukaryota</taxon>
        <taxon>Viridiplantae</taxon>
        <taxon>Streptophyta</taxon>
        <taxon>Embryophyta</taxon>
        <taxon>Tracheophyta</taxon>
        <taxon>Spermatophyta</taxon>
        <taxon>Magnoliopsida</taxon>
        <taxon>Trochodendrales</taxon>
        <taxon>Trochodendraceae</taxon>
        <taxon>Tetracentron</taxon>
    </lineage>
</organism>
<keyword evidence="8" id="KW-0106">Calcium</keyword>
<feature type="compositionally biased region" description="Basic and acidic residues" evidence="14">
    <location>
        <begin position="49"/>
        <end position="69"/>
    </location>
</feature>
<evidence type="ECO:0000256" key="9">
    <source>
        <dbReference type="ARBA" id="ARBA00022840"/>
    </source>
</evidence>
<sequence>MGNWNGLPSSIKQPRPVGRSGAEHSPTQHDALNVRPDEPTPPPPAQPQTRKDLNVRPDEPTPPSSDHHQRPTPPSATVIGRVLGRPMEDVRSMYTFGRELGRGQFGVTYLVTDKKTGEQFACKSIANRKLVNHDDIEDVRREVQIMHHLTGHRNVVELKGAYEDRHSVNLVMELCAGGELFDRIITKGHYSERAAATLCRQIVTVVHHCHSMGVMHRDLKPENFLFLSTDEESPLKATDFGLSIFLKPGEVFKDLVGSAYYVAPEVLRRNYGAEADIWSAGVILYILLSGVPPFWGENERGIFEAVLRGHIDFATEPWPSISSSAKELVKKMLRADPKERISAVEVLNHPWVREDGDASDKEIDIAVLTRMKQFRAMNKLKKVALKVIAENLSEEEIMGLKEMFKSMDTDNSGTITLEELREGLPKLGTKLSESEVRQLMEAADVDGNGTIDYIEFITATMHMNRVEKEDHLYTAFQYFDNDKSGYITMEELEQALQKYNMGDKKTIKEIIAEVDTDHDGRINYDEFVAMMRKGDPELVTSRSRRRK</sequence>
<evidence type="ECO:0000256" key="13">
    <source>
        <dbReference type="PROSITE-ProRule" id="PRU10141"/>
    </source>
</evidence>
<dbReference type="FunFam" id="1.10.238.10:FF:000015">
    <property type="entry name" value="Calcium-dependent protein kinase 1"/>
    <property type="match status" value="1"/>
</dbReference>
<dbReference type="SUPFAM" id="SSF56112">
    <property type="entry name" value="Protein kinase-like (PK-like)"/>
    <property type="match status" value="1"/>
</dbReference>
<keyword evidence="2" id="KW-0723">Serine/threonine-protein kinase</keyword>
<dbReference type="InterPro" id="IPR017441">
    <property type="entry name" value="Protein_kinase_ATP_BS"/>
</dbReference>
<evidence type="ECO:0000256" key="5">
    <source>
        <dbReference type="ARBA" id="ARBA00022737"/>
    </source>
</evidence>
<dbReference type="PANTHER" id="PTHR24349">
    <property type="entry name" value="SERINE/THREONINE-PROTEIN KINASE"/>
    <property type="match status" value="1"/>
</dbReference>
<dbReference type="AlphaFoldDB" id="A0A834YCD6"/>
<comment type="similarity">
    <text evidence="10">Belongs to the protein kinase superfamily. Ser/Thr protein kinase family. CDPK subfamily.</text>
</comment>
<comment type="catalytic activity">
    <reaction evidence="12">
        <text>L-seryl-[protein] + ATP = O-phospho-L-seryl-[protein] + ADP + H(+)</text>
        <dbReference type="Rhea" id="RHEA:17989"/>
        <dbReference type="Rhea" id="RHEA-COMP:9863"/>
        <dbReference type="Rhea" id="RHEA-COMP:11604"/>
        <dbReference type="ChEBI" id="CHEBI:15378"/>
        <dbReference type="ChEBI" id="CHEBI:29999"/>
        <dbReference type="ChEBI" id="CHEBI:30616"/>
        <dbReference type="ChEBI" id="CHEBI:83421"/>
        <dbReference type="ChEBI" id="CHEBI:456216"/>
        <dbReference type="EC" id="2.7.11.1"/>
    </reaction>
</comment>
<feature type="region of interest" description="Disordered" evidence="14">
    <location>
        <begin position="1"/>
        <end position="79"/>
    </location>
</feature>
<dbReference type="OMA" id="TCVAYQL"/>
<evidence type="ECO:0000259" key="15">
    <source>
        <dbReference type="PROSITE" id="PS50011"/>
    </source>
</evidence>
<dbReference type="InterPro" id="IPR018247">
    <property type="entry name" value="EF_Hand_1_Ca_BS"/>
</dbReference>
<evidence type="ECO:0000256" key="3">
    <source>
        <dbReference type="ARBA" id="ARBA00022679"/>
    </source>
</evidence>
<keyword evidence="6 13" id="KW-0547">Nucleotide-binding</keyword>
<evidence type="ECO:0000256" key="2">
    <source>
        <dbReference type="ARBA" id="ARBA00022527"/>
    </source>
</evidence>
<dbReference type="InterPro" id="IPR011992">
    <property type="entry name" value="EF-hand-dom_pair"/>
</dbReference>
<comment type="caution">
    <text evidence="17">The sequence shown here is derived from an EMBL/GenBank/DDBJ whole genome shotgun (WGS) entry which is preliminary data.</text>
</comment>
<gene>
    <name evidence="17" type="ORF">HHK36_029069</name>
</gene>
<dbReference type="FunFam" id="3.30.200.20:FF:000004">
    <property type="entry name" value="Calcium-dependent protein kinase 1"/>
    <property type="match status" value="1"/>
</dbReference>
<keyword evidence="9 13" id="KW-0067">ATP-binding</keyword>
<proteinExistence type="inferred from homology"/>
<evidence type="ECO:0000256" key="8">
    <source>
        <dbReference type="ARBA" id="ARBA00022837"/>
    </source>
</evidence>
<accession>A0A834YCD6</accession>
<dbReference type="Pfam" id="PF00069">
    <property type="entry name" value="Pkinase"/>
    <property type="match status" value="1"/>
</dbReference>
<dbReference type="InterPro" id="IPR002048">
    <property type="entry name" value="EF_hand_dom"/>
</dbReference>
<dbReference type="SUPFAM" id="SSF47473">
    <property type="entry name" value="EF-hand"/>
    <property type="match status" value="1"/>
</dbReference>
<dbReference type="InterPro" id="IPR011009">
    <property type="entry name" value="Kinase-like_dom_sf"/>
</dbReference>
<dbReference type="PROSITE" id="PS50011">
    <property type="entry name" value="PROTEIN_KINASE_DOM"/>
    <property type="match status" value="1"/>
</dbReference>
<dbReference type="Gene3D" id="1.10.510.10">
    <property type="entry name" value="Transferase(Phosphotransferase) domain 1"/>
    <property type="match status" value="1"/>
</dbReference>
<dbReference type="Gene3D" id="1.10.238.10">
    <property type="entry name" value="EF-hand"/>
    <property type="match status" value="2"/>
</dbReference>
<keyword evidence="3" id="KW-0808">Transferase</keyword>
<dbReference type="SMART" id="SM00220">
    <property type="entry name" value="S_TKc"/>
    <property type="match status" value="1"/>
</dbReference>
<evidence type="ECO:0000259" key="16">
    <source>
        <dbReference type="PROSITE" id="PS50222"/>
    </source>
</evidence>
<reference evidence="17 18" key="1">
    <citation type="submission" date="2020-04" db="EMBL/GenBank/DDBJ databases">
        <title>Plant Genome Project.</title>
        <authorList>
            <person name="Zhang R.-G."/>
        </authorList>
    </citation>
    <scope>NUCLEOTIDE SEQUENCE [LARGE SCALE GENOMIC DNA]</scope>
    <source>
        <strain evidence="17">YNK0</strain>
        <tissue evidence="17">Leaf</tissue>
    </source>
</reference>
<evidence type="ECO:0000256" key="10">
    <source>
        <dbReference type="ARBA" id="ARBA00024334"/>
    </source>
</evidence>
<feature type="compositionally biased region" description="Polar residues" evidence="14">
    <location>
        <begin position="1"/>
        <end position="12"/>
    </location>
</feature>
<dbReference type="Pfam" id="PF13499">
    <property type="entry name" value="EF-hand_7"/>
    <property type="match status" value="2"/>
</dbReference>
<feature type="domain" description="EF-hand" evidence="16">
    <location>
        <begin position="395"/>
        <end position="430"/>
    </location>
</feature>
<feature type="domain" description="EF-hand" evidence="16">
    <location>
        <begin position="467"/>
        <end position="501"/>
    </location>
</feature>
<keyword evidence="5" id="KW-0677">Repeat</keyword>
<dbReference type="PROSITE" id="PS00108">
    <property type="entry name" value="PROTEIN_KINASE_ST"/>
    <property type="match status" value="1"/>
</dbReference>
<feature type="domain" description="EF-hand" evidence="16">
    <location>
        <begin position="502"/>
        <end position="537"/>
    </location>
</feature>
<dbReference type="GO" id="GO:0005524">
    <property type="term" value="F:ATP binding"/>
    <property type="evidence" value="ECO:0007669"/>
    <property type="project" value="UniProtKB-UniRule"/>
</dbReference>
<dbReference type="CDD" id="cd05117">
    <property type="entry name" value="STKc_CAMK"/>
    <property type="match status" value="1"/>
</dbReference>
<dbReference type="EC" id="2.7.11.1" evidence="1"/>
<dbReference type="EMBL" id="JABCRI010000022">
    <property type="protein sequence ID" value="KAF8379628.1"/>
    <property type="molecule type" value="Genomic_DNA"/>
</dbReference>
<dbReference type="GO" id="GO:0004674">
    <property type="term" value="F:protein serine/threonine kinase activity"/>
    <property type="evidence" value="ECO:0007669"/>
    <property type="project" value="UniProtKB-KW"/>
</dbReference>
<dbReference type="InterPro" id="IPR050205">
    <property type="entry name" value="CDPK_Ser/Thr_kinases"/>
</dbReference>
<evidence type="ECO:0000313" key="17">
    <source>
        <dbReference type="EMBL" id="KAF8379628.1"/>
    </source>
</evidence>
<evidence type="ECO:0000256" key="1">
    <source>
        <dbReference type="ARBA" id="ARBA00012513"/>
    </source>
</evidence>